<protein>
    <submittedName>
        <fullName evidence="1">Uncharacterized protein</fullName>
    </submittedName>
</protein>
<comment type="caution">
    <text evidence="1">The sequence shown here is derived from an EMBL/GenBank/DDBJ whole genome shotgun (WGS) entry which is preliminary data.</text>
</comment>
<gene>
    <name evidence="1" type="ORF">SCOCK_370016</name>
</gene>
<proteinExistence type="predicted"/>
<sequence length="180" mass="20401">MSYDLEWVDLPEPAASGRARYDACDWLDAPPCPHDPPCLDTYLTLAAPYQFHVTIFSMDRYIAGMHWAGMCFDAEPQPFTARQYSHEEWPAASPAEQQAHCDARLAYHAQRVPGRTGIPVFKLTSNGPWTVTAEEIEEALTAHDAAPAELHAQLASDNEYWPLWVDWLRTCREHGGFRLE</sequence>
<evidence type="ECO:0000313" key="1">
    <source>
        <dbReference type="EMBL" id="CAG6395865.1"/>
    </source>
</evidence>
<dbReference type="EMBL" id="CAJSLV010000067">
    <property type="protein sequence ID" value="CAG6395865.1"/>
    <property type="molecule type" value="Genomic_DNA"/>
</dbReference>
<name>A0A9W4DYJ6_9ACTN</name>
<accession>A0A9W4DYJ6</accession>
<keyword evidence="2" id="KW-1185">Reference proteome</keyword>
<evidence type="ECO:0000313" key="2">
    <source>
        <dbReference type="Proteomes" id="UP001152519"/>
    </source>
</evidence>
<organism evidence="1 2">
    <name type="scientific">Actinacidiphila cocklensis</name>
    <dbReference type="NCBI Taxonomy" id="887465"/>
    <lineage>
        <taxon>Bacteria</taxon>
        <taxon>Bacillati</taxon>
        <taxon>Actinomycetota</taxon>
        <taxon>Actinomycetes</taxon>
        <taxon>Kitasatosporales</taxon>
        <taxon>Streptomycetaceae</taxon>
        <taxon>Actinacidiphila</taxon>
    </lineage>
</organism>
<reference evidence="1" key="1">
    <citation type="submission" date="2021-05" db="EMBL/GenBank/DDBJ databases">
        <authorList>
            <person name="Arsene-Ploetze F."/>
        </authorList>
    </citation>
    <scope>NUCLEOTIDE SEQUENCE</scope>
    <source>
        <strain evidence="1">DSM 42138</strain>
    </source>
</reference>
<dbReference type="RefSeq" id="WP_251493342.1">
    <property type="nucleotide sequence ID" value="NZ_CAJSLV010000067.1"/>
</dbReference>
<dbReference type="AlphaFoldDB" id="A0A9W4DYJ6"/>
<dbReference type="Proteomes" id="UP001152519">
    <property type="component" value="Unassembled WGS sequence"/>
</dbReference>